<reference evidence="1" key="1">
    <citation type="submission" date="2021-05" db="EMBL/GenBank/DDBJ databases">
        <title>Draft genomes of bacteria isolated from model marine particles.</title>
        <authorList>
            <person name="Datta M.S."/>
            <person name="Schwartzman J.A."/>
            <person name="Enke T.N."/>
            <person name="Saavedra J."/>
            <person name="Cermak N."/>
            <person name="Cordero O.X."/>
        </authorList>
    </citation>
    <scope>NUCLEOTIDE SEQUENCE</scope>
    <source>
        <strain evidence="1">I2M19</strain>
    </source>
</reference>
<name>A0ACC5U818_9FLAO</name>
<keyword evidence="2" id="KW-1185">Reference proteome</keyword>
<dbReference type="Proteomes" id="UP001647509">
    <property type="component" value="Unassembled WGS sequence"/>
</dbReference>
<protein>
    <submittedName>
        <fullName evidence="1">Cadherin-like domain-containing protein</fullName>
    </submittedName>
</protein>
<organism evidence="1 2">
    <name type="scientific">Pseudotamlana agarivorans</name>
    <dbReference type="NCBI Taxonomy" id="481183"/>
    <lineage>
        <taxon>Bacteria</taxon>
        <taxon>Pseudomonadati</taxon>
        <taxon>Bacteroidota</taxon>
        <taxon>Flavobacteriia</taxon>
        <taxon>Flavobacteriales</taxon>
        <taxon>Flavobacteriaceae</taxon>
        <taxon>Pseudotamlana</taxon>
    </lineage>
</organism>
<comment type="caution">
    <text evidence="1">The sequence shown here is derived from an EMBL/GenBank/DDBJ whole genome shotgun (WGS) entry which is preliminary data.</text>
</comment>
<proteinExistence type="predicted"/>
<accession>A0ACC5U818</accession>
<dbReference type="EMBL" id="JAHKPD010000012">
    <property type="protein sequence ID" value="MBU2950454.1"/>
    <property type="molecule type" value="Genomic_DNA"/>
</dbReference>
<sequence>MKKTYTTFSRSILVTLFLLVNVYFVGGQCMPSNIGDTNKKGISNFTLTGDSGSEINHDSGVQEGEVGQEGYINYTSKSINVTIGNTYDFTATNSVSNGTPTASMGIWIDYDGNGNYELVYDSGVTSNNYTFSGSITINGTAPDTAVMRIATVYCYNNAGCQTIPATPCDFNNELAEIEDYTLNFLFPDTPEAFDDELLVVSNSSGTNNQINLGHNDNISVHRGDGDDFSIVSSPTHGNVTEVFDGTFEYVPDTDYVGNDSFTYNICDSNGNCDTATVNLTVNLGACEPISETNGSVYITNVSLAGESTNIYNASGDDGGYGNYLNIAAADLLWGSTYTVSISGAGAPKSRALYIDYNKDGLFDNSEFISVKNKENISFTIPNDAIEGTTVMRVGVSEPTHFQSNSCGVHYDLQEFEDYFVTIGNTSVSPSPPTPTVYPDTDGDGITDNIDLDDDNDGVLDDDENNHCNTNPHATVAKTVFLYETFGTGTSRVQIDENFSAASTDYEFSASGNVVDGKYTVYHNAQDIASWADEYWYKGDDFTPNDSDGRMAIFNAETTPGGVFYENQITGVTPNVTVTYSFAAINLDRKDDDSRSKPKFLMEIIAPDGTVIADKTTDAIGGSDNTGWVINELTFIPTTSDFTVRLSNLVSGGLGNDLALDDILVEQLFCDSDGDGIANSIDLDDDNDGIPTVVELGLSDTDKDGTLLGDGWTDSDNNGVHDSYESGATLVNSDSDTVPNYLDLDSDNDGVFDAYEYDGLGDIDITGNGVGDGTDSDGDGILDSIEDKDGFGFTTYNAAVETTSGTPNYLNTQSGGTNDILAISHLYPGLVIDANGAIDDHTDSDGDGILDAFDTDTSTFGSPRDITGSFALYFDGLNDYVEEPSFMSDWAEATLMCWIKIDDDASGTRFIMGQDNFYMELDDANYLHTYGGGKSLQSDEPLPTGIWVHVVARFGDKLWLYTNGDFSVEKIDASGNLETSNSSFSIGRTPDTDNNYFKGEIDEVRVFNEALNSNPIRRMVYQELDENNFNYGKIIPKQIDSNLSTQLQRYYKLDDYQNDKLKDHTGNNTVGATIYNVKDILPQTAPLPFVTFSDKSWETKGAWLHGDVWDISHTDATNQSTHTDWVIVNIAHNITTTASHNTLGVLIDNGAKLTVGDSVKDDDYALENNWYLNIEDSGKIELIGDSQLVQTKNSTLGTGTGTLERDQQGESNKHNYNYWSSPVNSGVNGDGDKTYTVASVLRDGTDENDPKTINFIGGYNGVKGDPISIAEYWIWKYANNKSDTYALWQHTKSNGEIEVGEGYTMKGPGQKGVNNTQNFTFIGMPNNGDITLPINAGNEYLVGNPYPSAIDAYQFLDDNKEAIDGTIYLWEHYGGDSHYSVDYEGGYGSYNYSGGTPAMTGTAPDEDLTHANKSKKTPGRYISVAQGFFVKAAETQLKTTVTFKNSQRIFVKEDNSNSIFIKESTTKTAKEESPKYEDLRPKIRIDYTSPKGYVRQLLTTVDKKASIGYDWGYDGLLNETNIEDMYWKVANEDYIIQGIDTITKQTVLPFTVKTKSGGLVEISINALENLPNDVDVYVKDYDTYHDLRAASFFANVPAGETYDRFEITFTNESSTLDVIEESTNALQLFYNTQNANLVISNPNANTIETLKAVNTLGQVVFETAIQTSDRKILVPTNLATGMHIFSIQTNQTEVTKKVIVAE</sequence>
<gene>
    <name evidence="1" type="ORF">KO493_07080</name>
</gene>
<evidence type="ECO:0000313" key="2">
    <source>
        <dbReference type="Proteomes" id="UP001647509"/>
    </source>
</evidence>
<evidence type="ECO:0000313" key="1">
    <source>
        <dbReference type="EMBL" id="MBU2950454.1"/>
    </source>
</evidence>